<dbReference type="InterPro" id="IPR000683">
    <property type="entry name" value="Gfo/Idh/MocA-like_OxRdtase_N"/>
</dbReference>
<evidence type="ECO:0000259" key="2">
    <source>
        <dbReference type="Pfam" id="PF22725"/>
    </source>
</evidence>
<dbReference type="Gene3D" id="3.30.360.10">
    <property type="entry name" value="Dihydrodipicolinate Reductase, domain 2"/>
    <property type="match status" value="1"/>
</dbReference>
<dbReference type="PANTHER" id="PTHR43377:SF1">
    <property type="entry name" value="BILIVERDIN REDUCTASE A"/>
    <property type="match status" value="1"/>
</dbReference>
<dbReference type="SUPFAM" id="SSF55347">
    <property type="entry name" value="Glyceraldehyde-3-phosphate dehydrogenase-like, C-terminal domain"/>
    <property type="match status" value="1"/>
</dbReference>
<gene>
    <name evidence="3" type="ORF">J3S90_09550</name>
</gene>
<dbReference type="Gene3D" id="3.40.50.720">
    <property type="entry name" value="NAD(P)-binding Rossmann-like Domain"/>
    <property type="match status" value="1"/>
</dbReference>
<reference evidence="3 4" key="1">
    <citation type="submission" date="2021-03" db="EMBL/GenBank/DDBJ databases">
        <title>Flavobacterium Flabelliformis Sp. Nov. And Flavobacterium Geliluteum Sp. Nov., Two Novel Multidrug Resistant Psychrophilic Species Isolated From Antarctica.</title>
        <authorList>
            <person name="Kralova S."/>
            <person name="Busse H.J."/>
            <person name="Bezdicek M."/>
            <person name="Nykrynova M."/>
            <person name="Kroupova E."/>
            <person name="Krsek D."/>
            <person name="Sedlacek I."/>
        </authorList>
    </citation>
    <scope>NUCLEOTIDE SEQUENCE [LARGE SCALE GENOMIC DNA]</scope>
    <source>
        <strain evidence="3 4">P4023</strain>
    </source>
</reference>
<comment type="caution">
    <text evidence="3">The sequence shown here is derived from an EMBL/GenBank/DDBJ whole genome shotgun (WGS) entry which is preliminary data.</text>
</comment>
<proteinExistence type="predicted"/>
<evidence type="ECO:0000313" key="4">
    <source>
        <dbReference type="Proteomes" id="UP000674217"/>
    </source>
</evidence>
<feature type="domain" description="GFO/IDH/MocA-like oxidoreductase" evidence="2">
    <location>
        <begin position="138"/>
        <end position="247"/>
    </location>
</feature>
<dbReference type="SUPFAM" id="SSF51735">
    <property type="entry name" value="NAD(P)-binding Rossmann-fold domains"/>
    <property type="match status" value="1"/>
</dbReference>
<dbReference type="Pfam" id="PF01408">
    <property type="entry name" value="GFO_IDH_MocA"/>
    <property type="match status" value="1"/>
</dbReference>
<sequence length="344" mass="38994">MNKKNKKIRVGLIGLGEQMLDNLLPSILLTNKCEIISLCDISELVLKEIGEKLHVENLYSDYTKMITSESFDVIFVASSPEVHYNVIKLCIENKIAVFVEKPPVRNVSELTNILELNNQNILIGVGMNFSYSDSHNSIMELINDKDFGKLSSVTIEHLSSKPIEPFWNFDSIIESFLLAQLIHPLDYLLRMGGKFSKINVFCSKNIQPFFLSVVIEFENGIVGHIKSGSFYPRFRHQIEITSENGNIINVDDLSKVEVTTKNIDLPFNINANKCNIISHKSPLKSGYSSAGYSNEITNFLKSYLENIPFETNLESMINTYYALTEIHEKILKITTPLEQCILSN</sequence>
<evidence type="ECO:0000259" key="1">
    <source>
        <dbReference type="Pfam" id="PF01408"/>
    </source>
</evidence>
<protein>
    <submittedName>
        <fullName evidence="3">Gfo/Idh/MocA family oxidoreductase</fullName>
    </submittedName>
</protein>
<dbReference type="Proteomes" id="UP000674217">
    <property type="component" value="Unassembled WGS sequence"/>
</dbReference>
<dbReference type="InterPro" id="IPR051450">
    <property type="entry name" value="Gfo/Idh/MocA_Oxidoreductases"/>
</dbReference>
<name>A0ABS5CTW3_9FLAO</name>
<evidence type="ECO:0000313" key="3">
    <source>
        <dbReference type="EMBL" id="MBP4142047.1"/>
    </source>
</evidence>
<accession>A0ABS5CTW3</accession>
<feature type="domain" description="Gfo/Idh/MocA-like oxidoreductase N-terminal" evidence="1">
    <location>
        <begin position="8"/>
        <end position="120"/>
    </location>
</feature>
<dbReference type="EMBL" id="JAGFBU010000003">
    <property type="protein sequence ID" value="MBP4142047.1"/>
    <property type="molecule type" value="Genomic_DNA"/>
</dbReference>
<organism evidence="3 4">
    <name type="scientific">Flavobacterium flabelliforme</name>
    <dbReference type="NCBI Taxonomy" id="2816119"/>
    <lineage>
        <taxon>Bacteria</taxon>
        <taxon>Pseudomonadati</taxon>
        <taxon>Bacteroidota</taxon>
        <taxon>Flavobacteriia</taxon>
        <taxon>Flavobacteriales</taxon>
        <taxon>Flavobacteriaceae</taxon>
        <taxon>Flavobacterium</taxon>
    </lineage>
</organism>
<dbReference type="InterPro" id="IPR055170">
    <property type="entry name" value="GFO_IDH_MocA-like_dom"/>
</dbReference>
<keyword evidence="4" id="KW-1185">Reference proteome</keyword>
<dbReference type="InterPro" id="IPR036291">
    <property type="entry name" value="NAD(P)-bd_dom_sf"/>
</dbReference>
<dbReference type="RefSeq" id="WP_210646009.1">
    <property type="nucleotide sequence ID" value="NZ_JAGFBU010000003.1"/>
</dbReference>
<dbReference type="Pfam" id="PF22725">
    <property type="entry name" value="GFO_IDH_MocA_C3"/>
    <property type="match status" value="1"/>
</dbReference>
<dbReference type="PANTHER" id="PTHR43377">
    <property type="entry name" value="BILIVERDIN REDUCTASE A"/>
    <property type="match status" value="1"/>
</dbReference>